<evidence type="ECO:0000313" key="6">
    <source>
        <dbReference type="EMBL" id="MTV52891.1"/>
    </source>
</evidence>
<sequence>MEKIATASPVASRIHPLFAAAAVSVIALSGTGIAAMTGMLPSSKAQSADTVPMSLATQQAMAARQGLELQPLAAAQPAPQQLAPQALQQPALVLDPAPAVRQPAVPAQPERVVVREVVYREPAPRKVVREAPERSHVARHQQSAPAPAAQERAPNYVAIGTGAVVGGLLGNQVGDGNGKKLATLAGIIGGGYVGNEIANRNK</sequence>
<dbReference type="InterPro" id="IPR008816">
    <property type="entry name" value="Gly_zipper_2TM_dom"/>
</dbReference>
<dbReference type="RefSeq" id="WP_155470217.1">
    <property type="nucleotide sequence ID" value="NZ_BMKG01000021.1"/>
</dbReference>
<gene>
    <name evidence="5" type="ORF">GCM10011572_42090</name>
    <name evidence="6" type="ORF">GM672_09125</name>
</gene>
<reference evidence="6 7" key="3">
    <citation type="submission" date="2019-11" db="EMBL/GenBank/DDBJ databases">
        <title>Type strains purchased from KCTC, JCM and DSMZ.</title>
        <authorList>
            <person name="Lu H."/>
        </authorList>
    </citation>
    <scope>NUCLEOTIDE SEQUENCE [LARGE SCALE GENOMIC DNA]</scope>
    <source>
        <strain evidence="6 7">KCTC 52429</strain>
    </source>
</reference>
<dbReference type="AlphaFoldDB" id="A0A6I3SUN7"/>
<evidence type="ECO:0000313" key="5">
    <source>
        <dbReference type="EMBL" id="GGC16334.1"/>
    </source>
</evidence>
<proteinExistence type="predicted"/>
<evidence type="ECO:0000256" key="1">
    <source>
        <dbReference type="ARBA" id="ARBA00004370"/>
    </source>
</evidence>
<evidence type="ECO:0000313" key="7">
    <source>
        <dbReference type="Proteomes" id="UP000430634"/>
    </source>
</evidence>
<organism evidence="6 7">
    <name type="scientific">Pseudoduganella buxea</name>
    <dbReference type="NCBI Taxonomy" id="1949069"/>
    <lineage>
        <taxon>Bacteria</taxon>
        <taxon>Pseudomonadati</taxon>
        <taxon>Pseudomonadota</taxon>
        <taxon>Betaproteobacteria</taxon>
        <taxon>Burkholderiales</taxon>
        <taxon>Oxalobacteraceae</taxon>
        <taxon>Telluria group</taxon>
        <taxon>Pseudoduganella</taxon>
    </lineage>
</organism>
<dbReference type="EMBL" id="WNKZ01000019">
    <property type="protein sequence ID" value="MTV52891.1"/>
    <property type="molecule type" value="Genomic_DNA"/>
</dbReference>
<dbReference type="EMBL" id="BMKG01000021">
    <property type="protein sequence ID" value="GGC16334.1"/>
    <property type="molecule type" value="Genomic_DNA"/>
</dbReference>
<reference evidence="8" key="2">
    <citation type="journal article" date="2019" name="Int. J. Syst. Evol. Microbiol.">
        <title>The Global Catalogue of Microorganisms (GCM) 10K type strain sequencing project: providing services to taxonomists for standard genome sequencing and annotation.</title>
        <authorList>
            <consortium name="The Broad Institute Genomics Platform"/>
            <consortium name="The Broad Institute Genome Sequencing Center for Infectious Disease"/>
            <person name="Wu L."/>
            <person name="Ma J."/>
        </authorList>
    </citation>
    <scope>NUCLEOTIDE SEQUENCE [LARGE SCALE GENOMIC DNA]</scope>
    <source>
        <strain evidence="8">CGMCC 1.15931</strain>
    </source>
</reference>
<reference evidence="5" key="1">
    <citation type="journal article" date="2014" name="Int. J. Syst. Evol. Microbiol.">
        <title>Complete genome of a new Firmicutes species belonging to the dominant human colonic microbiota ('Ruminococcus bicirculans') reveals two chromosomes and a selective capacity to utilize plant glucans.</title>
        <authorList>
            <consortium name="NISC Comparative Sequencing Program"/>
            <person name="Wegmann U."/>
            <person name="Louis P."/>
            <person name="Goesmann A."/>
            <person name="Henrissat B."/>
            <person name="Duncan S.H."/>
            <person name="Flint H.J."/>
        </authorList>
    </citation>
    <scope>NUCLEOTIDE SEQUENCE</scope>
    <source>
        <strain evidence="5">CGMCC 1.15931</strain>
    </source>
</reference>
<reference evidence="5" key="4">
    <citation type="submission" date="2024-05" db="EMBL/GenBank/DDBJ databases">
        <authorList>
            <person name="Sun Q."/>
            <person name="Zhou Y."/>
        </authorList>
    </citation>
    <scope>NUCLEOTIDE SEQUENCE</scope>
    <source>
        <strain evidence="5">CGMCC 1.15931</strain>
    </source>
</reference>
<dbReference type="PANTHER" id="PTHR35603:SF2">
    <property type="entry name" value="OUTER MEMBRANE LIPOPROTEIN"/>
    <property type="match status" value="1"/>
</dbReference>
<comment type="subcellular location">
    <subcellularLocation>
        <location evidence="1">Membrane</location>
    </subcellularLocation>
</comment>
<name>A0A6I3SUN7_9BURK</name>
<dbReference type="InterPro" id="IPR051407">
    <property type="entry name" value="Bact_OM_lipoprot/Surf_antigen"/>
</dbReference>
<dbReference type="GO" id="GO:0019867">
    <property type="term" value="C:outer membrane"/>
    <property type="evidence" value="ECO:0007669"/>
    <property type="project" value="InterPro"/>
</dbReference>
<feature type="domain" description="Glycine zipper 2TM" evidence="4">
    <location>
        <begin position="162"/>
        <end position="197"/>
    </location>
</feature>
<evidence type="ECO:0000259" key="4">
    <source>
        <dbReference type="Pfam" id="PF05433"/>
    </source>
</evidence>
<protein>
    <submittedName>
        <fullName evidence="6">Glycine zipper 2TM domain-containing protein</fullName>
    </submittedName>
</protein>
<accession>A0A6I3SUN7</accession>
<comment type="caution">
    <text evidence="6">The sequence shown here is derived from an EMBL/GenBank/DDBJ whole genome shotgun (WGS) entry which is preliminary data.</text>
</comment>
<evidence type="ECO:0000256" key="2">
    <source>
        <dbReference type="ARBA" id="ARBA00023136"/>
    </source>
</evidence>
<dbReference type="PANTHER" id="PTHR35603">
    <property type="match status" value="1"/>
</dbReference>
<dbReference type="Proteomes" id="UP000622638">
    <property type="component" value="Unassembled WGS sequence"/>
</dbReference>
<keyword evidence="8" id="KW-1185">Reference proteome</keyword>
<evidence type="ECO:0000313" key="8">
    <source>
        <dbReference type="Proteomes" id="UP000622638"/>
    </source>
</evidence>
<dbReference type="OrthoDB" id="8779406at2"/>
<dbReference type="Proteomes" id="UP000430634">
    <property type="component" value="Unassembled WGS sequence"/>
</dbReference>
<keyword evidence="2" id="KW-0472">Membrane</keyword>
<feature type="region of interest" description="Disordered" evidence="3">
    <location>
        <begin position="129"/>
        <end position="152"/>
    </location>
</feature>
<dbReference type="Pfam" id="PF05433">
    <property type="entry name" value="Rick_17kDa_Anti"/>
    <property type="match status" value="1"/>
</dbReference>
<evidence type="ECO:0000256" key="3">
    <source>
        <dbReference type="SAM" id="MobiDB-lite"/>
    </source>
</evidence>